<evidence type="ECO:0000256" key="1">
    <source>
        <dbReference type="SAM" id="MobiDB-lite"/>
    </source>
</evidence>
<reference evidence="3 4" key="1">
    <citation type="journal article" date="2007" name="Science">
        <title>The Chlamydomonas genome reveals the evolution of key animal and plant functions.</title>
        <authorList>
            <person name="Merchant S.S."/>
            <person name="Prochnik S.E."/>
            <person name="Vallon O."/>
            <person name="Harris E.H."/>
            <person name="Karpowicz S.J."/>
            <person name="Witman G.B."/>
            <person name="Terry A."/>
            <person name="Salamov A."/>
            <person name="Fritz-Laylin L.K."/>
            <person name="Marechal-Drouard L."/>
            <person name="Marshall W.F."/>
            <person name="Qu L.H."/>
            <person name="Nelson D.R."/>
            <person name="Sanderfoot A.A."/>
            <person name="Spalding M.H."/>
            <person name="Kapitonov V.V."/>
            <person name="Ren Q."/>
            <person name="Ferris P."/>
            <person name="Lindquist E."/>
            <person name="Shapiro H."/>
            <person name="Lucas S.M."/>
            <person name="Grimwood J."/>
            <person name="Schmutz J."/>
            <person name="Cardol P."/>
            <person name="Cerutti H."/>
            <person name="Chanfreau G."/>
            <person name="Chen C.L."/>
            <person name="Cognat V."/>
            <person name="Croft M.T."/>
            <person name="Dent R."/>
            <person name="Dutcher S."/>
            <person name="Fernandez E."/>
            <person name="Fukuzawa H."/>
            <person name="Gonzalez-Ballester D."/>
            <person name="Gonzalez-Halphen D."/>
            <person name="Hallmann A."/>
            <person name="Hanikenne M."/>
            <person name="Hippler M."/>
            <person name="Inwood W."/>
            <person name="Jabbari K."/>
            <person name="Kalanon M."/>
            <person name="Kuras R."/>
            <person name="Lefebvre P.A."/>
            <person name="Lemaire S.D."/>
            <person name="Lobanov A.V."/>
            <person name="Lohr M."/>
            <person name="Manuell A."/>
            <person name="Meier I."/>
            <person name="Mets L."/>
            <person name="Mittag M."/>
            <person name="Mittelmeier T."/>
            <person name="Moroney J.V."/>
            <person name="Moseley J."/>
            <person name="Napoli C."/>
            <person name="Nedelcu A.M."/>
            <person name="Niyogi K."/>
            <person name="Novoselov S.V."/>
            <person name="Paulsen I.T."/>
            <person name="Pazour G."/>
            <person name="Purton S."/>
            <person name="Ral J.P."/>
            <person name="Riano-Pachon D.M."/>
            <person name="Riekhof W."/>
            <person name="Rymarquis L."/>
            <person name="Schroda M."/>
            <person name="Stern D."/>
            <person name="Umen J."/>
            <person name="Willows R."/>
            <person name="Wilson N."/>
            <person name="Zimmer S.L."/>
            <person name="Allmer J."/>
            <person name="Balk J."/>
            <person name="Bisova K."/>
            <person name="Chen C.J."/>
            <person name="Elias M."/>
            <person name="Gendler K."/>
            <person name="Hauser C."/>
            <person name="Lamb M.R."/>
            <person name="Ledford H."/>
            <person name="Long J.C."/>
            <person name="Minagawa J."/>
            <person name="Page M.D."/>
            <person name="Pan J."/>
            <person name="Pootakham W."/>
            <person name="Roje S."/>
            <person name="Rose A."/>
            <person name="Stahlberg E."/>
            <person name="Terauchi A.M."/>
            <person name="Yang P."/>
            <person name="Ball S."/>
            <person name="Bowler C."/>
            <person name="Dieckmann C.L."/>
            <person name="Gladyshev V.N."/>
            <person name="Green P."/>
            <person name="Jorgensen R."/>
            <person name="Mayfield S."/>
            <person name="Mueller-Roeber B."/>
            <person name="Rajamani S."/>
            <person name="Sayre R.T."/>
            <person name="Brokstein P."/>
            <person name="Dubchak I."/>
            <person name="Goodstein D."/>
            <person name="Hornick L."/>
            <person name="Huang Y.W."/>
            <person name="Jhaveri J."/>
            <person name="Luo Y."/>
            <person name="Martinez D."/>
            <person name="Ngau W.C."/>
            <person name="Otillar B."/>
            <person name="Poliakov A."/>
            <person name="Porter A."/>
            <person name="Szajkowski L."/>
            <person name="Werner G."/>
            <person name="Zhou K."/>
            <person name="Grigoriev I.V."/>
            <person name="Rokhsar D.S."/>
            <person name="Grossman A.R."/>
        </authorList>
    </citation>
    <scope>NUCLEOTIDE SEQUENCE [LARGE SCALE GENOMIC DNA]</scope>
    <source>
        <strain evidence="4">CC-503</strain>
    </source>
</reference>
<dbReference type="AlphaFoldDB" id="A0A2K3D751"/>
<dbReference type="InterPro" id="IPR000477">
    <property type="entry name" value="RT_dom"/>
</dbReference>
<dbReference type="STRING" id="3055.A0A2K3D751"/>
<organism evidence="3 4">
    <name type="scientific">Chlamydomonas reinhardtii</name>
    <name type="common">Chlamydomonas smithii</name>
    <dbReference type="NCBI Taxonomy" id="3055"/>
    <lineage>
        <taxon>Eukaryota</taxon>
        <taxon>Viridiplantae</taxon>
        <taxon>Chlorophyta</taxon>
        <taxon>core chlorophytes</taxon>
        <taxon>Chlorophyceae</taxon>
        <taxon>CS clade</taxon>
        <taxon>Chlamydomonadales</taxon>
        <taxon>Chlamydomonadaceae</taxon>
        <taxon>Chlamydomonas</taxon>
    </lineage>
</organism>
<feature type="domain" description="Reverse transcriptase" evidence="2">
    <location>
        <begin position="1"/>
        <end position="195"/>
    </location>
</feature>
<keyword evidence="4" id="KW-1185">Reference proteome</keyword>
<evidence type="ECO:0000259" key="2">
    <source>
        <dbReference type="PROSITE" id="PS50878"/>
    </source>
</evidence>
<name>A0A2K3D751_CHLRE</name>
<protein>
    <recommendedName>
        <fullName evidence="2">Reverse transcriptase domain-containing protein</fullName>
    </recommendedName>
</protein>
<dbReference type="Gramene" id="PNW76362">
    <property type="protein sequence ID" value="PNW76362"/>
    <property type="gene ID" value="CHLRE_11g467522v5"/>
</dbReference>
<dbReference type="InParanoid" id="A0A2K3D751"/>
<dbReference type="OrthoDB" id="1430937at2759"/>
<evidence type="ECO:0000313" key="3">
    <source>
        <dbReference type="EMBL" id="PNW76362.1"/>
    </source>
</evidence>
<dbReference type="PROSITE" id="PS50878">
    <property type="entry name" value="RT_POL"/>
    <property type="match status" value="1"/>
</dbReference>
<feature type="compositionally biased region" description="Low complexity" evidence="1">
    <location>
        <begin position="169"/>
        <end position="180"/>
    </location>
</feature>
<gene>
    <name evidence="3" type="ORF">CHLRE_11g467522v5</name>
</gene>
<dbReference type="Proteomes" id="UP000006906">
    <property type="component" value="Chromosome 11"/>
</dbReference>
<feature type="region of interest" description="Disordered" evidence="1">
    <location>
        <begin position="160"/>
        <end position="180"/>
    </location>
</feature>
<proteinExistence type="predicted"/>
<sequence>MEPTLFLRLLPHLLRQQGRQGLIAFLDFEKAYNTVDLTFLSEAMEAAGAGPNLRGWVHTLLADTRARAQIQGAHSQPVSMMAGVGQGCPLSPLLYLFVAHALLCWLRHKGVGLRLDPADLQRVAAVQYADDTKALLEGEQEVVAFLAAMHTFQHASGQRLNLSKQGQLPQQQPQQQQQQQAQIQTDTQQAIDTAVIDLWGRLKAFTALGVPRKGWDQAITGSDED</sequence>
<dbReference type="RefSeq" id="XP_042919279.1">
    <property type="nucleotide sequence ID" value="XM_043067278.1"/>
</dbReference>
<dbReference type="PANTHER" id="PTHR19446">
    <property type="entry name" value="REVERSE TRANSCRIPTASES"/>
    <property type="match status" value="1"/>
</dbReference>
<dbReference type="GeneID" id="66055199"/>
<dbReference type="Pfam" id="PF00078">
    <property type="entry name" value="RVT_1"/>
    <property type="match status" value="1"/>
</dbReference>
<dbReference type="EMBL" id="CM008972">
    <property type="protein sequence ID" value="PNW76362.1"/>
    <property type="molecule type" value="Genomic_DNA"/>
</dbReference>
<accession>A0A2K3D751</accession>
<dbReference type="KEGG" id="cre:CHLRE_11g467522v5"/>
<evidence type="ECO:0000313" key="4">
    <source>
        <dbReference type="Proteomes" id="UP000006906"/>
    </source>
</evidence>